<dbReference type="InterPro" id="IPR000805">
    <property type="entry name" value="Glyco_hydro_26"/>
</dbReference>
<dbReference type="PRINTS" id="PR00739">
    <property type="entry name" value="GLHYDRLASE26"/>
</dbReference>
<dbReference type="Gene3D" id="3.20.20.80">
    <property type="entry name" value="Glycosidases"/>
    <property type="match status" value="1"/>
</dbReference>
<evidence type="ECO:0000256" key="4">
    <source>
        <dbReference type="PROSITE-ProRule" id="PRU01100"/>
    </source>
</evidence>
<comment type="similarity">
    <text evidence="1 4">Belongs to the glycosyl hydrolase 26 family.</text>
</comment>
<dbReference type="PROSITE" id="PS51257">
    <property type="entry name" value="PROKAR_LIPOPROTEIN"/>
    <property type="match status" value="1"/>
</dbReference>
<keyword evidence="2 4" id="KW-0378">Hydrolase</keyword>
<evidence type="ECO:0000313" key="6">
    <source>
        <dbReference type="EMBL" id="SDB77958.1"/>
    </source>
</evidence>
<feature type="active site" description="Proton donor" evidence="4">
    <location>
        <position position="217"/>
    </location>
</feature>
<proteinExistence type="inferred from homology"/>
<evidence type="ECO:0000313" key="7">
    <source>
        <dbReference type="Proteomes" id="UP000183670"/>
    </source>
</evidence>
<evidence type="ECO:0000259" key="5">
    <source>
        <dbReference type="PROSITE" id="PS51764"/>
    </source>
</evidence>
<feature type="active site" description="Nucleophile" evidence="4">
    <location>
        <position position="321"/>
    </location>
</feature>
<gene>
    <name evidence="6" type="ORF">SAMN05192581_103116</name>
</gene>
<name>A0A1G6G7I4_BACOV</name>
<evidence type="ECO:0000256" key="3">
    <source>
        <dbReference type="ARBA" id="ARBA00023295"/>
    </source>
</evidence>
<dbReference type="InterPro" id="IPR022790">
    <property type="entry name" value="GH26_dom"/>
</dbReference>
<evidence type="ECO:0000256" key="1">
    <source>
        <dbReference type="ARBA" id="ARBA00007754"/>
    </source>
</evidence>
<organism evidence="6 7">
    <name type="scientific">Bacteroides ovatus</name>
    <dbReference type="NCBI Taxonomy" id="28116"/>
    <lineage>
        <taxon>Bacteria</taxon>
        <taxon>Pseudomonadati</taxon>
        <taxon>Bacteroidota</taxon>
        <taxon>Bacteroidia</taxon>
        <taxon>Bacteroidales</taxon>
        <taxon>Bacteroidaceae</taxon>
        <taxon>Bacteroides</taxon>
    </lineage>
</organism>
<dbReference type="EMBL" id="FMYE01000031">
    <property type="protein sequence ID" value="SDB77958.1"/>
    <property type="molecule type" value="Genomic_DNA"/>
</dbReference>
<dbReference type="SUPFAM" id="SSF51445">
    <property type="entry name" value="(Trans)glycosidases"/>
    <property type="match status" value="1"/>
</dbReference>
<accession>A0A1G6G7I4</accession>
<dbReference type="PANTHER" id="PTHR40079">
    <property type="entry name" value="MANNAN ENDO-1,4-BETA-MANNOSIDASE E-RELATED"/>
    <property type="match status" value="1"/>
</dbReference>
<dbReference type="PANTHER" id="PTHR40079:SF4">
    <property type="entry name" value="GH26 DOMAIN-CONTAINING PROTEIN-RELATED"/>
    <property type="match status" value="1"/>
</dbReference>
<dbReference type="GO" id="GO:0006080">
    <property type="term" value="P:substituted mannan metabolic process"/>
    <property type="evidence" value="ECO:0007669"/>
    <property type="project" value="InterPro"/>
</dbReference>
<dbReference type="Pfam" id="PF02156">
    <property type="entry name" value="Glyco_hydro_26"/>
    <property type="match status" value="1"/>
</dbReference>
<sequence length="399" mass="45342">MKKSRPTIGIVKSRVFLTGTAFVLMACSSGEEFAGHSGKGEEPVITPVLCTSGASEQAVKVYDFLRENRNKKTLSGTMACPSWNINEAEWAYQHTGKYPAIAFFDYISLEYSPCSWIDYSKTKIVEDWWNKNGLVGAGWHWRVPCVQGSAERHYTPGDGSVDPGTGKRTTTVFSAANATREGTWENEVVKADLKKLAGYLKLLRDKGIPVIWRPLHEAAGNIYNYKNGKAWFWWGNDGAEAYKKLWIYIFNYFKKEGINNLIWVWTTQTKDSEFYPGDEYVDMVGRDMYPAKDESTTGEYCFRQYGTITASCPGKLVALSECGNGEQSGKVYQLARISAQWEAGAKWTFFMPWYDYSRTKELDSEAFTATSHKYADKDWWVDAMSQDYVITRNQLPSFK</sequence>
<evidence type="ECO:0000256" key="2">
    <source>
        <dbReference type="ARBA" id="ARBA00022801"/>
    </source>
</evidence>
<protein>
    <submittedName>
        <fullName evidence="6">Mannan endo-1,4-beta-mannosidase</fullName>
    </submittedName>
</protein>
<reference evidence="6 7" key="1">
    <citation type="submission" date="2016-10" db="EMBL/GenBank/DDBJ databases">
        <authorList>
            <person name="de Groot N.N."/>
        </authorList>
    </citation>
    <scope>NUCLEOTIDE SEQUENCE [LARGE SCALE GENOMIC DNA]</scope>
    <source>
        <strain evidence="6 7">NLAE-zl-C500</strain>
    </source>
</reference>
<dbReference type="AlphaFoldDB" id="A0A1G6G7I4"/>
<dbReference type="InterPro" id="IPR017853">
    <property type="entry name" value="GH"/>
</dbReference>
<dbReference type="Proteomes" id="UP000183670">
    <property type="component" value="Unassembled WGS sequence"/>
</dbReference>
<dbReference type="GO" id="GO:0016985">
    <property type="term" value="F:mannan endo-1,4-beta-mannosidase activity"/>
    <property type="evidence" value="ECO:0007669"/>
    <property type="project" value="InterPro"/>
</dbReference>
<dbReference type="RefSeq" id="WP_074558899.1">
    <property type="nucleotide sequence ID" value="NZ_FMYE01000031.1"/>
</dbReference>
<dbReference type="PROSITE" id="PS51764">
    <property type="entry name" value="GH26"/>
    <property type="match status" value="1"/>
</dbReference>
<feature type="domain" description="GH26" evidence="5">
    <location>
        <begin position="56"/>
        <end position="393"/>
    </location>
</feature>
<keyword evidence="3 4" id="KW-0326">Glycosidase</keyword>